<evidence type="ECO:0000256" key="1">
    <source>
        <dbReference type="ARBA" id="ARBA00022475"/>
    </source>
</evidence>
<protein>
    <recommendedName>
        <fullName evidence="10">UDP-N-acetylglucosamine--N-acetylmuramyl-(pentapeptide) pyrophosphoryl-undecaprenol N-acetylglucosamine transferase</fullName>
        <ecNumber evidence="10">2.4.1.227</ecNumber>
    </recommendedName>
    <alternativeName>
        <fullName evidence="10">Undecaprenyl-PP-MurNAc-pentapeptide-UDPGlcNAc GlcNAc transferase</fullName>
    </alternativeName>
</protein>
<evidence type="ECO:0000259" key="12">
    <source>
        <dbReference type="Pfam" id="PF04101"/>
    </source>
</evidence>
<dbReference type="Pfam" id="PF03033">
    <property type="entry name" value="Glyco_transf_28"/>
    <property type="match status" value="1"/>
</dbReference>
<dbReference type="Pfam" id="PF04101">
    <property type="entry name" value="Glyco_tran_28_C"/>
    <property type="match status" value="1"/>
</dbReference>
<evidence type="ECO:0000256" key="8">
    <source>
        <dbReference type="ARBA" id="ARBA00023306"/>
    </source>
</evidence>
<organism evidence="13 14">
    <name type="scientific">Fundicoccus ignavus</name>
    <dbReference type="NCBI Taxonomy" id="2664442"/>
    <lineage>
        <taxon>Bacteria</taxon>
        <taxon>Bacillati</taxon>
        <taxon>Bacillota</taxon>
        <taxon>Bacilli</taxon>
        <taxon>Lactobacillales</taxon>
        <taxon>Aerococcaceae</taxon>
        <taxon>Fundicoccus</taxon>
    </lineage>
</organism>
<keyword evidence="9 10" id="KW-0961">Cell wall biogenesis/degradation</keyword>
<dbReference type="EMBL" id="WJQS01000004">
    <property type="protein sequence ID" value="MRI85469.1"/>
    <property type="molecule type" value="Genomic_DNA"/>
</dbReference>
<evidence type="ECO:0000259" key="11">
    <source>
        <dbReference type="Pfam" id="PF03033"/>
    </source>
</evidence>
<evidence type="ECO:0000256" key="4">
    <source>
        <dbReference type="ARBA" id="ARBA00022679"/>
    </source>
</evidence>
<dbReference type="GO" id="GO:0009252">
    <property type="term" value="P:peptidoglycan biosynthetic process"/>
    <property type="evidence" value="ECO:0007669"/>
    <property type="project" value="UniProtKB-UniRule"/>
</dbReference>
<dbReference type="PANTHER" id="PTHR21015:SF22">
    <property type="entry name" value="GLYCOSYLTRANSFERASE"/>
    <property type="match status" value="1"/>
</dbReference>
<feature type="binding site" evidence="10">
    <location>
        <position position="203"/>
    </location>
    <ligand>
        <name>UDP-N-acetyl-alpha-D-glucosamine</name>
        <dbReference type="ChEBI" id="CHEBI:57705"/>
    </ligand>
</feature>
<feature type="binding site" evidence="10">
    <location>
        <begin position="14"/>
        <end position="16"/>
    </location>
    <ligand>
        <name>UDP-N-acetyl-alpha-D-glucosamine</name>
        <dbReference type="ChEBI" id="CHEBI:57705"/>
    </ligand>
</feature>
<keyword evidence="6 10" id="KW-0573">Peptidoglycan synthesis</keyword>
<comment type="caution">
    <text evidence="10">Lacks conserved residue(s) required for the propagation of feature annotation.</text>
</comment>
<keyword evidence="14" id="KW-1185">Reference proteome</keyword>
<sequence length="372" mass="40672">MKEIKRIVLSGGGTGGHIYPALALYRTIQQKYPNVECLYIGTEKGLESTIVPKAGLNFNSIEIQGLKRSLSLDNFKSLWLMLTSTSKAKKILKDFKPDVVVGTGGYVCAPVLYAASKLNIPTLIHEQNSVAGVTNKFLSRSVDVIATCFPEVEKDFSKFADKVRYTGNPRGQEVIQSQADPEILRTQFELDPTKATVLVFGGSRGAPAINQAALEALKLWQAIDYQIIVATGEIHYQEFIDQLKANSQQIPANIKVVPYIENMPAVFQAIDLVICRSGATTLTELTALGLPSILIPSPFVTNNHQEHNALSLVNNGAAKMIKQNELTAEHLVKQVNAIITNAEKLSAMKESALELGIRDASDRIINELEAII</sequence>
<evidence type="ECO:0000256" key="9">
    <source>
        <dbReference type="ARBA" id="ARBA00023316"/>
    </source>
</evidence>
<comment type="subcellular location">
    <subcellularLocation>
        <location evidence="10">Cell membrane</location>
        <topology evidence="10">Peripheral membrane protein</topology>
        <orientation evidence="10">Cytoplasmic side</orientation>
    </subcellularLocation>
</comment>
<dbReference type="EC" id="2.4.1.227" evidence="10"/>
<dbReference type="GO" id="GO:0005886">
    <property type="term" value="C:plasma membrane"/>
    <property type="evidence" value="ECO:0007669"/>
    <property type="project" value="UniProtKB-SubCell"/>
</dbReference>
<dbReference type="GO" id="GO:0008360">
    <property type="term" value="P:regulation of cell shape"/>
    <property type="evidence" value="ECO:0007669"/>
    <property type="project" value="UniProtKB-KW"/>
</dbReference>
<keyword evidence="3 10" id="KW-0328">Glycosyltransferase</keyword>
<comment type="similarity">
    <text evidence="10">Belongs to the glycosyltransferase 28 family. MurG subfamily.</text>
</comment>
<dbReference type="GO" id="GO:0050511">
    <property type="term" value="F:undecaprenyldiphospho-muramoylpentapeptide beta-N-acetylglucosaminyltransferase activity"/>
    <property type="evidence" value="ECO:0007669"/>
    <property type="project" value="UniProtKB-UniRule"/>
</dbReference>
<feature type="binding site" evidence="10">
    <location>
        <position position="260"/>
    </location>
    <ligand>
        <name>UDP-N-acetyl-alpha-D-glucosamine</name>
        <dbReference type="ChEBI" id="CHEBI:57705"/>
    </ligand>
</feature>
<evidence type="ECO:0000256" key="10">
    <source>
        <dbReference type="HAMAP-Rule" id="MF_00033"/>
    </source>
</evidence>
<dbReference type="InterPro" id="IPR007235">
    <property type="entry name" value="Glyco_trans_28_C"/>
</dbReference>
<dbReference type="RefSeq" id="WP_153863492.1">
    <property type="nucleotide sequence ID" value="NZ_WJQS01000004.1"/>
</dbReference>
<keyword evidence="8 10" id="KW-0131">Cell cycle</keyword>
<feature type="binding site" evidence="10">
    <location>
        <position position="128"/>
    </location>
    <ligand>
        <name>UDP-N-acetyl-alpha-D-glucosamine</name>
        <dbReference type="ChEBI" id="CHEBI:57705"/>
    </ligand>
</feature>
<keyword evidence="4 10" id="KW-0808">Transferase</keyword>
<dbReference type="SUPFAM" id="SSF53756">
    <property type="entry name" value="UDP-Glycosyltransferase/glycogen phosphorylase"/>
    <property type="match status" value="1"/>
</dbReference>
<dbReference type="UniPathway" id="UPA00219"/>
<evidence type="ECO:0000256" key="2">
    <source>
        <dbReference type="ARBA" id="ARBA00022618"/>
    </source>
</evidence>
<dbReference type="PANTHER" id="PTHR21015">
    <property type="entry name" value="UDP-N-ACETYLGLUCOSAMINE--N-ACETYLMURAMYL-(PENTAPEPTIDE) PYROPHOSPHORYL-UNDECAPRENOL N-ACETYLGLUCOSAMINE TRANSFERASE 1"/>
    <property type="match status" value="1"/>
</dbReference>
<dbReference type="GO" id="GO:0051301">
    <property type="term" value="P:cell division"/>
    <property type="evidence" value="ECO:0007669"/>
    <property type="project" value="UniProtKB-KW"/>
</dbReference>
<feature type="domain" description="Glycosyl transferase family 28 C-terminal" evidence="12">
    <location>
        <begin position="196"/>
        <end position="363"/>
    </location>
</feature>
<reference evidence="13 14" key="1">
    <citation type="submission" date="2019-11" db="EMBL/GenBank/DDBJ databases">
        <title>Characterisation of Fundicoccus ignavus gen. nov. sp. nov., a novel genus of the family Aerococcaceae isolated from bulk tank milk.</title>
        <authorList>
            <person name="Siebert A."/>
            <person name="Huptas C."/>
            <person name="Wenning M."/>
            <person name="Scherer S."/>
            <person name="Doll E.V."/>
        </authorList>
    </citation>
    <scope>NUCLEOTIDE SEQUENCE [LARGE SCALE GENOMIC DNA]</scope>
    <source>
        <strain evidence="13 14">WS4759</strain>
    </source>
</reference>
<evidence type="ECO:0000256" key="7">
    <source>
        <dbReference type="ARBA" id="ARBA00023136"/>
    </source>
</evidence>
<dbReference type="HAMAP" id="MF_00033">
    <property type="entry name" value="MurG"/>
    <property type="match status" value="1"/>
</dbReference>
<comment type="pathway">
    <text evidence="10">Cell wall biogenesis; peptidoglycan biosynthesis.</text>
</comment>
<dbReference type="GO" id="GO:0071555">
    <property type="term" value="P:cell wall organization"/>
    <property type="evidence" value="ECO:0007669"/>
    <property type="project" value="UniProtKB-KW"/>
</dbReference>
<dbReference type="InterPro" id="IPR004276">
    <property type="entry name" value="GlycoTrans_28_N"/>
</dbReference>
<dbReference type="GO" id="GO:0005975">
    <property type="term" value="P:carbohydrate metabolic process"/>
    <property type="evidence" value="ECO:0007669"/>
    <property type="project" value="InterPro"/>
</dbReference>
<feature type="domain" description="Glycosyltransferase family 28 N-terminal" evidence="11">
    <location>
        <begin position="7"/>
        <end position="146"/>
    </location>
</feature>
<evidence type="ECO:0000313" key="13">
    <source>
        <dbReference type="EMBL" id="MRI85469.1"/>
    </source>
</evidence>
<evidence type="ECO:0000256" key="3">
    <source>
        <dbReference type="ARBA" id="ARBA00022676"/>
    </source>
</evidence>
<dbReference type="Proteomes" id="UP000430975">
    <property type="component" value="Unassembled WGS sequence"/>
</dbReference>
<evidence type="ECO:0000256" key="5">
    <source>
        <dbReference type="ARBA" id="ARBA00022960"/>
    </source>
</evidence>
<dbReference type="NCBIfam" id="TIGR01133">
    <property type="entry name" value="murG"/>
    <property type="match status" value="1"/>
</dbReference>
<proteinExistence type="inferred from homology"/>
<dbReference type="AlphaFoldDB" id="A0A6I2GJQ9"/>
<comment type="function">
    <text evidence="10">Cell wall formation. Catalyzes the transfer of a GlcNAc subunit on undecaprenyl-pyrophosphoryl-MurNAc-pentapeptide (lipid intermediate I) to form undecaprenyl-pyrophosphoryl-MurNAc-(pentapeptide)GlcNAc (lipid intermediate II).</text>
</comment>
<keyword evidence="7 10" id="KW-0472">Membrane</keyword>
<keyword evidence="1 10" id="KW-1003">Cell membrane</keyword>
<evidence type="ECO:0000256" key="6">
    <source>
        <dbReference type="ARBA" id="ARBA00022984"/>
    </source>
</evidence>
<feature type="binding site" evidence="10">
    <location>
        <position position="305"/>
    </location>
    <ligand>
        <name>UDP-N-acetyl-alpha-D-glucosamine</name>
        <dbReference type="ChEBI" id="CHEBI:57705"/>
    </ligand>
</feature>
<name>A0A6I2GJQ9_9LACT</name>
<dbReference type="CDD" id="cd03785">
    <property type="entry name" value="GT28_MurG"/>
    <property type="match status" value="1"/>
</dbReference>
<keyword evidence="5 10" id="KW-0133">Cell shape</keyword>
<comment type="caution">
    <text evidence="13">The sequence shown here is derived from an EMBL/GenBank/DDBJ whole genome shotgun (WGS) entry which is preliminary data.</text>
</comment>
<keyword evidence="2 10" id="KW-0132">Cell division</keyword>
<dbReference type="InterPro" id="IPR006009">
    <property type="entry name" value="GlcNAc_MurG"/>
</dbReference>
<accession>A0A6I2GJQ9</accession>
<comment type="catalytic activity">
    <reaction evidence="10">
        <text>Mur2Ac(oyl-L-Ala-gamma-D-Glu-L-Lys-D-Ala-D-Ala)-di-trans,octa-cis-undecaprenyl diphosphate + UDP-N-acetyl-alpha-D-glucosamine = beta-D-GlcNAc-(1-&gt;4)-Mur2Ac(oyl-L-Ala-gamma-D-Glu-L-Lys-D-Ala-D-Ala)-di-trans,octa-cis-undecaprenyl diphosphate + UDP + H(+)</text>
        <dbReference type="Rhea" id="RHEA:23192"/>
        <dbReference type="ChEBI" id="CHEBI:15378"/>
        <dbReference type="ChEBI" id="CHEBI:57705"/>
        <dbReference type="ChEBI" id="CHEBI:58223"/>
        <dbReference type="ChEBI" id="CHEBI:60032"/>
        <dbReference type="ChEBI" id="CHEBI:60033"/>
        <dbReference type="EC" id="2.4.1.227"/>
    </reaction>
</comment>
<dbReference type="Gene3D" id="3.40.50.2000">
    <property type="entry name" value="Glycogen Phosphorylase B"/>
    <property type="match status" value="2"/>
</dbReference>
<gene>
    <name evidence="10 13" type="primary">murG</name>
    <name evidence="13" type="ORF">GIY09_06205</name>
</gene>
<evidence type="ECO:0000313" key="14">
    <source>
        <dbReference type="Proteomes" id="UP000430975"/>
    </source>
</evidence>